<dbReference type="SUPFAM" id="SSF56281">
    <property type="entry name" value="Metallo-hydrolase/oxidoreductase"/>
    <property type="match status" value="1"/>
</dbReference>
<feature type="domain" description="Metallo-beta-lactamase" evidence="2">
    <location>
        <begin position="475"/>
        <end position="623"/>
    </location>
</feature>
<organism evidence="3 4">
    <name type="scientific">Spiroplasma apis B31</name>
    <dbReference type="NCBI Taxonomy" id="1276258"/>
    <lineage>
        <taxon>Bacteria</taxon>
        <taxon>Bacillati</taxon>
        <taxon>Mycoplasmatota</taxon>
        <taxon>Mollicutes</taxon>
        <taxon>Entomoplasmatales</taxon>
        <taxon>Spiroplasmataceae</taxon>
        <taxon>Spiroplasma</taxon>
    </lineage>
</organism>
<keyword evidence="1" id="KW-0472">Membrane</keyword>
<dbReference type="AlphaFoldDB" id="V5RID3"/>
<accession>V5RID3</accession>
<dbReference type="Gene3D" id="3.60.15.10">
    <property type="entry name" value="Ribonuclease Z/Hydroxyacylglutathione hydrolase-like"/>
    <property type="match status" value="2"/>
</dbReference>
<dbReference type="HOGENOM" id="CLU_463682_0_0_14"/>
<dbReference type="InterPro" id="IPR001279">
    <property type="entry name" value="Metallo-B-lactamas"/>
</dbReference>
<dbReference type="SMART" id="SM00849">
    <property type="entry name" value="Lactamase_B"/>
    <property type="match status" value="1"/>
</dbReference>
<dbReference type="eggNOG" id="COG2333">
    <property type="taxonomic scope" value="Bacteria"/>
</dbReference>
<dbReference type="InterPro" id="IPR052159">
    <property type="entry name" value="Competence_DNA_uptake"/>
</dbReference>
<feature type="transmembrane region" description="Helical" evidence="1">
    <location>
        <begin position="443"/>
        <end position="461"/>
    </location>
</feature>
<evidence type="ECO:0000313" key="4">
    <source>
        <dbReference type="Proteomes" id="UP000018550"/>
    </source>
</evidence>
<evidence type="ECO:0000259" key="2">
    <source>
        <dbReference type="SMART" id="SM00849"/>
    </source>
</evidence>
<feature type="transmembrane region" description="Helical" evidence="1">
    <location>
        <begin position="207"/>
        <end position="230"/>
    </location>
</feature>
<keyword evidence="1" id="KW-1133">Transmembrane helix</keyword>
<name>V5RID3_SPIAP</name>
<dbReference type="PANTHER" id="PTHR30619">
    <property type="entry name" value="DNA INTERNALIZATION/COMPETENCE PROTEIN COMEC/REC2"/>
    <property type="match status" value="1"/>
</dbReference>
<dbReference type="PATRIC" id="fig|1276258.3.peg.610"/>
<dbReference type="EMBL" id="CP006682">
    <property type="protein sequence ID" value="AHB36447.1"/>
    <property type="molecule type" value="Genomic_DNA"/>
</dbReference>
<feature type="transmembrane region" description="Helical" evidence="1">
    <location>
        <begin position="45"/>
        <end position="60"/>
    </location>
</feature>
<feature type="transmembrane region" description="Helical" evidence="1">
    <location>
        <begin position="66"/>
        <end position="83"/>
    </location>
</feature>
<gene>
    <name evidence="3" type="ORF">SAPIS_v1c06020</name>
</gene>
<dbReference type="Proteomes" id="UP000018550">
    <property type="component" value="Chromosome"/>
</dbReference>
<feature type="transmembrane region" description="Helical" evidence="1">
    <location>
        <begin position="372"/>
        <end position="396"/>
    </location>
</feature>
<feature type="transmembrane region" description="Helical" evidence="1">
    <location>
        <begin position="250"/>
        <end position="278"/>
    </location>
</feature>
<feature type="transmembrane region" description="Helical" evidence="1">
    <location>
        <begin position="299"/>
        <end position="321"/>
    </location>
</feature>
<evidence type="ECO:0000313" key="3">
    <source>
        <dbReference type="EMBL" id="AHB36447.1"/>
    </source>
</evidence>
<keyword evidence="4" id="KW-1185">Reference proteome</keyword>
<dbReference type="KEGG" id="sapi:SAPIS_v1c06020"/>
<sequence length="696" mass="82643">MLGVIIIGSFLKKLYGVWLTNVNYIILTAINIVLVCLTKKLNSDYFTWSIYSILFLTYLIDIKNSYKFLIVWVIFLCLFLIFYKYNLFVINSINFYQVYDVKDNYFLLSKGLDKYYLRVGEIKLAVGEYVKIIGEFKKLNGYANFWEFDFGSYLNDKNVIYEIMNYTIEKYSFHNLRYYFFKNTQGTELMNLFFYQQRTNDPIYKNLVELGLSFMLNLSGFYLYGIALIFDKVIFRKCKKLQKYKVIFTFLLLIYCYLLRWPSILLKFIIFSFINWFAKIRGITLKRTIKNSLVWSIMLIWDPLYVYNIGFIYSSVVIVFLKKFQNRRMFSNIVLNFINLNLVFIPIQMYLDYKVFWISEIQQMFLLPNISICYFLSFFGFLQFLDPIFTFFYSTLNETVAFLKTNNVITHCGHFSVFLIFAYYLCLFVFVKSELARRITKNLIKGTLLLIIFFMIQWNQFKLNYSSVDMLNVGNGNSFVLIHRGEAFLFDTGKGKGGYGKNLLKDYLNYLGVRTVNTVFISHNHEDHYNLLETIKDEYNIENIFYNYDKVQYFSYKDLKIDNFVENGNKDENDNSQISVVKIENRKKVFTGDTTKKREYRVITEKRFIESIGNGVDLLQVGHHGSKTSSSKEFISLLKPKYCFISGENIPSRPFPNIETINTLNEAHCKTSVTYSRHSFRYEIDDNIVREIKKEL</sequence>
<dbReference type="InterPro" id="IPR036866">
    <property type="entry name" value="RibonucZ/Hydroxyglut_hydro"/>
</dbReference>
<dbReference type="PANTHER" id="PTHR30619:SF7">
    <property type="entry name" value="BETA-LACTAMASE DOMAIN PROTEIN"/>
    <property type="match status" value="1"/>
</dbReference>
<feature type="transmembrane region" description="Helical" evidence="1">
    <location>
        <begin position="408"/>
        <end position="431"/>
    </location>
</feature>
<dbReference type="OrthoDB" id="9761531at2"/>
<feature type="transmembrane region" description="Helical" evidence="1">
    <location>
        <begin position="333"/>
        <end position="351"/>
    </location>
</feature>
<protein>
    <submittedName>
        <fullName evidence="3">DNA uptake protein</fullName>
    </submittedName>
</protein>
<feature type="transmembrane region" description="Helical" evidence="1">
    <location>
        <begin position="15"/>
        <end position="38"/>
    </location>
</feature>
<reference evidence="3 4" key="1">
    <citation type="journal article" date="2014" name="Genome Announc.">
        <title>Complete Genome Sequence of Spiroplasma apis B31T (ATCC 33834), a Bacterium Associated with May Disease of Honeybees (Apis mellifera).</title>
        <authorList>
            <person name="Ku C."/>
            <person name="Lo W.S."/>
            <person name="Chen L.L."/>
            <person name="Kuo C.H."/>
        </authorList>
    </citation>
    <scope>NUCLEOTIDE SEQUENCE [LARGE SCALE GENOMIC DNA]</scope>
    <source>
        <strain evidence="3">B31</strain>
    </source>
</reference>
<dbReference type="Pfam" id="PF00753">
    <property type="entry name" value="Lactamase_B"/>
    <property type="match status" value="1"/>
</dbReference>
<dbReference type="STRING" id="1276258.SAPIS_v1c06020"/>
<proteinExistence type="predicted"/>
<keyword evidence="1" id="KW-0812">Transmembrane</keyword>
<evidence type="ECO:0000256" key="1">
    <source>
        <dbReference type="SAM" id="Phobius"/>
    </source>
</evidence>